<comment type="caution">
    <text evidence="15">The sequence shown here is derived from an EMBL/GenBank/DDBJ whole genome shotgun (WGS) entry which is preliminary data.</text>
</comment>
<dbReference type="PRINTS" id="PR00979">
    <property type="entry name" value="TAFAZZIN"/>
</dbReference>
<dbReference type="GO" id="GO:0007007">
    <property type="term" value="P:inner mitochondrial membrane organization"/>
    <property type="evidence" value="ECO:0007669"/>
    <property type="project" value="TreeGrafter"/>
</dbReference>
<protein>
    <recommendedName>
        <fullName evidence="12">Tafazzin family protein</fullName>
    </recommendedName>
</protein>
<evidence type="ECO:0000256" key="3">
    <source>
        <dbReference type="ARBA" id="ARBA00022679"/>
    </source>
</evidence>
<proteinExistence type="inferred from homology"/>
<dbReference type="Proteomes" id="UP001275084">
    <property type="component" value="Unassembled WGS sequence"/>
</dbReference>
<evidence type="ECO:0000256" key="10">
    <source>
        <dbReference type="ARBA" id="ARBA00024323"/>
    </source>
</evidence>
<dbReference type="GO" id="GO:0047184">
    <property type="term" value="F:1-acylglycerophosphocholine O-acyltransferase activity"/>
    <property type="evidence" value="ECO:0007669"/>
    <property type="project" value="TreeGrafter"/>
</dbReference>
<evidence type="ECO:0000256" key="1">
    <source>
        <dbReference type="ARBA" id="ARBA00004137"/>
    </source>
</evidence>
<reference evidence="15" key="1">
    <citation type="journal article" date="2023" name="Mol. Phylogenet. Evol.">
        <title>Genome-scale phylogeny and comparative genomics of the fungal order Sordariales.</title>
        <authorList>
            <person name="Hensen N."/>
            <person name="Bonometti L."/>
            <person name="Westerberg I."/>
            <person name="Brannstrom I.O."/>
            <person name="Guillou S."/>
            <person name="Cros-Aarteil S."/>
            <person name="Calhoun S."/>
            <person name="Haridas S."/>
            <person name="Kuo A."/>
            <person name="Mondo S."/>
            <person name="Pangilinan J."/>
            <person name="Riley R."/>
            <person name="LaButti K."/>
            <person name="Andreopoulos B."/>
            <person name="Lipzen A."/>
            <person name="Chen C."/>
            <person name="Yan M."/>
            <person name="Daum C."/>
            <person name="Ng V."/>
            <person name="Clum A."/>
            <person name="Steindorff A."/>
            <person name="Ohm R.A."/>
            <person name="Martin F."/>
            <person name="Silar P."/>
            <person name="Natvig D.O."/>
            <person name="Lalanne C."/>
            <person name="Gautier V."/>
            <person name="Ament-Velasquez S.L."/>
            <person name="Kruys A."/>
            <person name="Hutchinson M.I."/>
            <person name="Powell A.J."/>
            <person name="Barry K."/>
            <person name="Miller A.N."/>
            <person name="Grigoriev I.V."/>
            <person name="Debuchy R."/>
            <person name="Gladieux P."/>
            <person name="Hiltunen Thoren M."/>
            <person name="Johannesson H."/>
        </authorList>
    </citation>
    <scope>NUCLEOTIDE SEQUENCE</scope>
    <source>
        <strain evidence="15">CBS 955.72</strain>
    </source>
</reference>
<dbReference type="GO" id="GO:0035965">
    <property type="term" value="P:cardiolipin acyl-chain remodeling"/>
    <property type="evidence" value="ECO:0007669"/>
    <property type="project" value="TreeGrafter"/>
</dbReference>
<keyword evidence="9" id="KW-0012">Acyltransferase</keyword>
<dbReference type="GO" id="GO:0005741">
    <property type="term" value="C:mitochondrial outer membrane"/>
    <property type="evidence" value="ECO:0007669"/>
    <property type="project" value="UniProtKB-SubCell"/>
</dbReference>
<evidence type="ECO:0000256" key="11">
    <source>
        <dbReference type="ARBA" id="ARBA00047906"/>
    </source>
</evidence>
<evidence type="ECO:0000256" key="13">
    <source>
        <dbReference type="SAM" id="MobiDB-lite"/>
    </source>
</evidence>
<name>A0AAJ0MG15_9PEZI</name>
<keyword evidence="6" id="KW-0443">Lipid metabolism</keyword>
<sequence length="382" mass="42934">MSQPPAPQNPSLPWRLSSATIMGLTGVLSRGFLYWLNTVEVTGLSRFLDILDSRRDIEKRQRGLLTVSNHVSVLDDPIIWGLLPTSYGFNPSNLRWTLGAHDICFKTRLLTRFFTLGQVLPAHRSKHSEFGGPFQPSITQAIRLLSAQPFSPAPHHPASPPDLPDPFTTGALTYTTNGADTLPSPAYFPSNRHSWVHVFPEGLVHQHPASDLRYFKWGVARLILEADPPPDVLPMFIDGTQRCMPEHRTFPRFAPRVGKRIRVAFGEVLDYEATFGDLRRRWDGLVVRSRVGPRWRAGSGGVGGEVAMLGELPDELKHSKEAQEIRIEVARRMRDEVLKVRRALGYPEPDPLLSDAATWRADDEIEAKKYKSRVDGSEINQD</sequence>
<reference evidence="15" key="2">
    <citation type="submission" date="2023-06" db="EMBL/GenBank/DDBJ databases">
        <authorList>
            <consortium name="Lawrence Berkeley National Laboratory"/>
            <person name="Haridas S."/>
            <person name="Hensen N."/>
            <person name="Bonometti L."/>
            <person name="Westerberg I."/>
            <person name="Brannstrom I.O."/>
            <person name="Guillou S."/>
            <person name="Cros-Aarteil S."/>
            <person name="Calhoun S."/>
            <person name="Kuo A."/>
            <person name="Mondo S."/>
            <person name="Pangilinan J."/>
            <person name="Riley R."/>
            <person name="Labutti K."/>
            <person name="Andreopoulos B."/>
            <person name="Lipzen A."/>
            <person name="Chen C."/>
            <person name="Yanf M."/>
            <person name="Daum C."/>
            <person name="Ng V."/>
            <person name="Clum A."/>
            <person name="Steindorff A."/>
            <person name="Ohm R."/>
            <person name="Martin F."/>
            <person name="Silar P."/>
            <person name="Natvig D."/>
            <person name="Lalanne C."/>
            <person name="Gautier V."/>
            <person name="Ament-Velasquez S.L."/>
            <person name="Kruys A."/>
            <person name="Hutchinson M.I."/>
            <person name="Powell A.J."/>
            <person name="Barry K."/>
            <person name="Miller A.N."/>
            <person name="Grigoriev I.V."/>
            <person name="Debuchy R."/>
            <person name="Gladieux P."/>
            <person name="Thoren M.H."/>
            <person name="Johannesson H."/>
        </authorList>
    </citation>
    <scope>NUCLEOTIDE SEQUENCE</scope>
    <source>
        <strain evidence="15">CBS 955.72</strain>
    </source>
</reference>
<dbReference type="InterPro" id="IPR002123">
    <property type="entry name" value="Plipid/glycerol_acylTrfase"/>
</dbReference>
<feature type="compositionally biased region" description="Pro residues" evidence="13">
    <location>
        <begin position="151"/>
        <end position="164"/>
    </location>
</feature>
<evidence type="ECO:0000256" key="6">
    <source>
        <dbReference type="ARBA" id="ARBA00023098"/>
    </source>
</evidence>
<feature type="region of interest" description="Disordered" evidence="13">
    <location>
        <begin position="150"/>
        <end position="170"/>
    </location>
</feature>
<evidence type="ECO:0000313" key="15">
    <source>
        <dbReference type="EMBL" id="KAK3357028.1"/>
    </source>
</evidence>
<organism evidence="15 16">
    <name type="scientific">Lasiosphaeria hispida</name>
    <dbReference type="NCBI Taxonomy" id="260671"/>
    <lineage>
        <taxon>Eukaryota</taxon>
        <taxon>Fungi</taxon>
        <taxon>Dikarya</taxon>
        <taxon>Ascomycota</taxon>
        <taxon>Pezizomycotina</taxon>
        <taxon>Sordariomycetes</taxon>
        <taxon>Sordariomycetidae</taxon>
        <taxon>Sordariales</taxon>
        <taxon>Lasiosphaeriaceae</taxon>
        <taxon>Lasiosphaeria</taxon>
    </lineage>
</organism>
<comment type="similarity">
    <text evidence="2 12">Belongs to the taffazin family.</text>
</comment>
<evidence type="ECO:0000256" key="9">
    <source>
        <dbReference type="ARBA" id="ARBA00023315"/>
    </source>
</evidence>
<dbReference type="Pfam" id="PF01553">
    <property type="entry name" value="Acyltransferase"/>
    <property type="match status" value="1"/>
</dbReference>
<dbReference type="SMART" id="SM00563">
    <property type="entry name" value="PlsC"/>
    <property type="match status" value="1"/>
</dbReference>
<keyword evidence="5" id="KW-0999">Mitochondrion inner membrane</keyword>
<dbReference type="PANTHER" id="PTHR12497">
    <property type="entry name" value="TAZ PROTEIN TAFAZZIN"/>
    <property type="match status" value="1"/>
</dbReference>
<feature type="domain" description="Phospholipid/glycerol acyltransferase" evidence="14">
    <location>
        <begin position="64"/>
        <end position="240"/>
    </location>
</feature>
<keyword evidence="7" id="KW-0496">Mitochondrion</keyword>
<evidence type="ECO:0000256" key="7">
    <source>
        <dbReference type="ARBA" id="ARBA00023128"/>
    </source>
</evidence>
<dbReference type="GO" id="GO:0005743">
    <property type="term" value="C:mitochondrial inner membrane"/>
    <property type="evidence" value="ECO:0007669"/>
    <property type="project" value="UniProtKB-SubCell"/>
</dbReference>
<dbReference type="CDD" id="cd07989">
    <property type="entry name" value="LPLAT_AGPAT-like"/>
    <property type="match status" value="1"/>
</dbReference>
<evidence type="ECO:0000259" key="14">
    <source>
        <dbReference type="SMART" id="SM00563"/>
    </source>
</evidence>
<evidence type="ECO:0000256" key="4">
    <source>
        <dbReference type="ARBA" id="ARBA00022787"/>
    </source>
</evidence>
<dbReference type="PANTHER" id="PTHR12497:SF0">
    <property type="entry name" value="TAFAZZIN"/>
    <property type="match status" value="1"/>
</dbReference>
<keyword evidence="3" id="KW-0808">Transferase</keyword>
<keyword evidence="8" id="KW-0472">Membrane</keyword>
<accession>A0AAJ0MG15</accession>
<dbReference type="InterPro" id="IPR000872">
    <property type="entry name" value="Tafazzin"/>
</dbReference>
<keyword evidence="4" id="KW-1000">Mitochondrion outer membrane</keyword>
<dbReference type="EMBL" id="JAUIQD010000003">
    <property type="protein sequence ID" value="KAK3357028.1"/>
    <property type="molecule type" value="Genomic_DNA"/>
</dbReference>
<evidence type="ECO:0000256" key="2">
    <source>
        <dbReference type="ARBA" id="ARBA00010524"/>
    </source>
</evidence>
<comment type="subcellular location">
    <subcellularLocation>
        <location evidence="1">Mitochondrion inner membrane</location>
        <topology evidence="1">Peripheral membrane protein</topology>
        <orientation evidence="1">Intermembrane side</orientation>
    </subcellularLocation>
    <subcellularLocation>
        <location evidence="10">Mitochondrion outer membrane</location>
        <topology evidence="10">Peripheral membrane protein</topology>
        <orientation evidence="10">Intermembrane side</orientation>
    </subcellularLocation>
</comment>
<evidence type="ECO:0000256" key="12">
    <source>
        <dbReference type="RuleBase" id="RU365062"/>
    </source>
</evidence>
<keyword evidence="16" id="KW-1185">Reference proteome</keyword>
<evidence type="ECO:0000313" key="16">
    <source>
        <dbReference type="Proteomes" id="UP001275084"/>
    </source>
</evidence>
<gene>
    <name evidence="15" type="ORF">B0T25DRAFT_538083</name>
</gene>
<dbReference type="SUPFAM" id="SSF69593">
    <property type="entry name" value="Glycerol-3-phosphate (1)-acyltransferase"/>
    <property type="match status" value="1"/>
</dbReference>
<evidence type="ECO:0000256" key="5">
    <source>
        <dbReference type="ARBA" id="ARBA00022792"/>
    </source>
</evidence>
<dbReference type="AlphaFoldDB" id="A0AAJ0MG15"/>
<evidence type="ECO:0000256" key="8">
    <source>
        <dbReference type="ARBA" id="ARBA00023136"/>
    </source>
</evidence>
<comment type="catalytic activity">
    <reaction evidence="11">
        <text>1'-[1,2-diacyl-sn-glycero-3-phospho],3'-[1-acyl-sn-glycero-3-phospho]-glycerol + a 1,2-diacyl-sn-glycero-3-phosphocholine = a cardiolipin + a 1-acyl-sn-glycero-3-phosphocholine</text>
        <dbReference type="Rhea" id="RHEA:33731"/>
        <dbReference type="ChEBI" id="CHEBI:57643"/>
        <dbReference type="ChEBI" id="CHEBI:58168"/>
        <dbReference type="ChEBI" id="CHEBI:62237"/>
        <dbReference type="ChEBI" id="CHEBI:64743"/>
    </reaction>
    <physiologicalReaction direction="left-to-right" evidence="11">
        <dbReference type="Rhea" id="RHEA:33732"/>
    </physiologicalReaction>
    <physiologicalReaction direction="right-to-left" evidence="11">
        <dbReference type="Rhea" id="RHEA:33733"/>
    </physiologicalReaction>
</comment>